<dbReference type="SMART" id="SM00174">
    <property type="entry name" value="RHO"/>
    <property type="match status" value="1"/>
</dbReference>
<dbReference type="SMART" id="SM00173">
    <property type="entry name" value="RAS"/>
    <property type="match status" value="1"/>
</dbReference>
<dbReference type="InterPro" id="IPR001806">
    <property type="entry name" value="Small_GTPase"/>
</dbReference>
<evidence type="ECO:0000256" key="1">
    <source>
        <dbReference type="ARBA" id="ARBA00022741"/>
    </source>
</evidence>
<accession>A0ABQ8Z5C8</accession>
<dbReference type="InterPro" id="IPR020849">
    <property type="entry name" value="Small_GTPase_Ras-type"/>
</dbReference>
<name>A0ABQ8Z5C8_9EUKA</name>
<dbReference type="SMART" id="SM00175">
    <property type="entry name" value="RAB"/>
    <property type="match status" value="1"/>
</dbReference>
<dbReference type="InterPro" id="IPR005225">
    <property type="entry name" value="Small_GTP-bd"/>
</dbReference>
<dbReference type="SUPFAM" id="SSF52540">
    <property type="entry name" value="P-loop containing nucleoside triphosphate hydrolases"/>
    <property type="match status" value="1"/>
</dbReference>
<sequence>MSNQKSNLEYHIIVLGSSATGKTSITVQMCFSHLVEIYDPIIQDSYRSQVVIDKEIAYIEILDTPGAEEYSAMRLSDIRSGDGYLIVYAINDRNSFDQVQMFREEILRVKDSDEETIMLVGNKSDLEQDRQVSLTEREDLAKSMCCKCLETSTLRSHNVEEAFFEIVRQIRKKRQENKKISNKPLKRHGKHKFRCDLM</sequence>
<dbReference type="PANTHER" id="PTHR24070">
    <property type="entry name" value="RAS, DI-RAS, AND RHEB FAMILY MEMBERS OF SMALL GTPASE SUPERFAMILY"/>
    <property type="match status" value="1"/>
</dbReference>
<evidence type="ECO:0000313" key="5">
    <source>
        <dbReference type="Proteomes" id="UP001150062"/>
    </source>
</evidence>
<proteinExistence type="predicted"/>
<evidence type="ECO:0000313" key="4">
    <source>
        <dbReference type="EMBL" id="KAJ6252107.1"/>
    </source>
</evidence>
<evidence type="ECO:0000256" key="2">
    <source>
        <dbReference type="ARBA" id="ARBA00023134"/>
    </source>
</evidence>
<keyword evidence="5" id="KW-1185">Reference proteome</keyword>
<dbReference type="PROSITE" id="PS51419">
    <property type="entry name" value="RAB"/>
    <property type="match status" value="1"/>
</dbReference>
<comment type="caution">
    <text evidence="4">The sequence shown here is derived from an EMBL/GenBank/DDBJ whole genome shotgun (WGS) entry which is preliminary data.</text>
</comment>
<reference evidence="4" key="1">
    <citation type="submission" date="2022-08" db="EMBL/GenBank/DDBJ databases">
        <title>Novel sulfate-reducing endosymbionts in the free-living metamonad Anaeramoeba.</title>
        <authorList>
            <person name="Jerlstrom-Hultqvist J."/>
            <person name="Cepicka I."/>
            <person name="Gallot-Lavallee L."/>
            <person name="Salas-Leiva D."/>
            <person name="Curtis B.A."/>
            <person name="Zahonova K."/>
            <person name="Pipaliya S."/>
            <person name="Dacks J."/>
            <person name="Roger A.J."/>
        </authorList>
    </citation>
    <scope>NUCLEOTIDE SEQUENCE</scope>
    <source>
        <strain evidence="4">Schooner1</strain>
    </source>
</reference>
<evidence type="ECO:0000256" key="3">
    <source>
        <dbReference type="SAM" id="MobiDB-lite"/>
    </source>
</evidence>
<gene>
    <name evidence="4" type="ORF">M0813_14488</name>
</gene>
<protein>
    <submittedName>
        <fullName evidence="4">Ras-like protein</fullName>
    </submittedName>
</protein>
<dbReference type="PRINTS" id="PR00449">
    <property type="entry name" value="RASTRNSFRMNG"/>
</dbReference>
<keyword evidence="1" id="KW-0547">Nucleotide-binding</keyword>
<dbReference type="Gene3D" id="3.40.50.300">
    <property type="entry name" value="P-loop containing nucleotide triphosphate hydrolases"/>
    <property type="match status" value="1"/>
</dbReference>
<keyword evidence="2" id="KW-0342">GTP-binding</keyword>
<dbReference type="Proteomes" id="UP001150062">
    <property type="component" value="Unassembled WGS sequence"/>
</dbReference>
<dbReference type="NCBIfam" id="TIGR00231">
    <property type="entry name" value="small_GTP"/>
    <property type="match status" value="1"/>
</dbReference>
<organism evidence="4 5">
    <name type="scientific">Anaeramoeba flamelloides</name>
    <dbReference type="NCBI Taxonomy" id="1746091"/>
    <lineage>
        <taxon>Eukaryota</taxon>
        <taxon>Metamonada</taxon>
        <taxon>Anaeramoebidae</taxon>
        <taxon>Anaeramoeba</taxon>
    </lineage>
</organism>
<dbReference type="PROSITE" id="PS51421">
    <property type="entry name" value="RAS"/>
    <property type="match status" value="1"/>
</dbReference>
<dbReference type="Pfam" id="PF00071">
    <property type="entry name" value="Ras"/>
    <property type="match status" value="1"/>
</dbReference>
<feature type="region of interest" description="Disordered" evidence="3">
    <location>
        <begin position="175"/>
        <end position="198"/>
    </location>
</feature>
<dbReference type="InterPro" id="IPR027417">
    <property type="entry name" value="P-loop_NTPase"/>
</dbReference>
<dbReference type="CDD" id="cd00876">
    <property type="entry name" value="Ras"/>
    <property type="match status" value="1"/>
</dbReference>
<dbReference type="EMBL" id="JAOAOG010000048">
    <property type="protein sequence ID" value="KAJ6252107.1"/>
    <property type="molecule type" value="Genomic_DNA"/>
</dbReference>